<accession>A0A183T9A9</accession>
<organism evidence="4">
    <name type="scientific">Schistocephalus solidus</name>
    <name type="common">Tapeworm</name>
    <dbReference type="NCBI Taxonomy" id="70667"/>
    <lineage>
        <taxon>Eukaryota</taxon>
        <taxon>Metazoa</taxon>
        <taxon>Spiralia</taxon>
        <taxon>Lophotrochozoa</taxon>
        <taxon>Platyhelminthes</taxon>
        <taxon>Cestoda</taxon>
        <taxon>Eucestoda</taxon>
        <taxon>Diphyllobothriidea</taxon>
        <taxon>Diphyllobothriidae</taxon>
        <taxon>Schistocephalus</taxon>
    </lineage>
</organism>
<dbReference type="Proteomes" id="UP000275846">
    <property type="component" value="Unassembled WGS sequence"/>
</dbReference>
<keyword evidence="3" id="KW-1185">Reference proteome</keyword>
<gene>
    <name evidence="2" type="ORF">SSLN_LOCUS13057</name>
</gene>
<feature type="domain" description="DUF7083" evidence="1">
    <location>
        <begin position="14"/>
        <end position="84"/>
    </location>
</feature>
<protein>
    <submittedName>
        <fullName evidence="4">Ubiquitin-like domain-containing protein</fullName>
    </submittedName>
</protein>
<sequence>MMSQLPKRPEFAGPCHFDSWYKRYEALCSADLAAQDDAWKVQLLICKLGSAEHDRHANFIFLKNPREITFADTSKTLTKIFGEQSSLLNTRFQHLQLYKRESDDFITYVGLSNHECGRFQLGSLTKDQFKFLIFICDLQSPNDADNRKVSCPKCNRTVQSHSKSWLRSVKR</sequence>
<proteinExistence type="predicted"/>
<dbReference type="OrthoDB" id="6270619at2759"/>
<dbReference type="AlphaFoldDB" id="A0A183T9A9"/>
<dbReference type="Pfam" id="PF23309">
    <property type="entry name" value="DUF7083"/>
    <property type="match status" value="1"/>
</dbReference>
<name>A0A183T9A9_SCHSO</name>
<reference evidence="2 3" key="2">
    <citation type="submission" date="2018-11" db="EMBL/GenBank/DDBJ databases">
        <authorList>
            <consortium name="Pathogen Informatics"/>
        </authorList>
    </citation>
    <scope>NUCLEOTIDE SEQUENCE [LARGE SCALE GENOMIC DNA]</scope>
    <source>
        <strain evidence="2 3">NST_G2</strain>
    </source>
</reference>
<evidence type="ECO:0000313" key="3">
    <source>
        <dbReference type="Proteomes" id="UP000275846"/>
    </source>
</evidence>
<evidence type="ECO:0000313" key="2">
    <source>
        <dbReference type="EMBL" id="VDL99442.1"/>
    </source>
</evidence>
<evidence type="ECO:0000259" key="1">
    <source>
        <dbReference type="Pfam" id="PF23309"/>
    </source>
</evidence>
<dbReference type="InterPro" id="IPR055510">
    <property type="entry name" value="DUF7083"/>
</dbReference>
<reference evidence="4" key="1">
    <citation type="submission" date="2016-06" db="UniProtKB">
        <authorList>
            <consortium name="WormBaseParasite"/>
        </authorList>
    </citation>
    <scope>IDENTIFICATION</scope>
</reference>
<evidence type="ECO:0000313" key="4">
    <source>
        <dbReference type="WBParaSite" id="SSLN_0001355801-mRNA-1"/>
    </source>
</evidence>
<dbReference type="EMBL" id="UYSU01037766">
    <property type="protein sequence ID" value="VDL99442.1"/>
    <property type="molecule type" value="Genomic_DNA"/>
</dbReference>
<dbReference type="WBParaSite" id="SSLN_0001355801-mRNA-1">
    <property type="protein sequence ID" value="SSLN_0001355801-mRNA-1"/>
    <property type="gene ID" value="SSLN_0001355801"/>
</dbReference>